<protein>
    <submittedName>
        <fullName evidence="2">Uncharacterized protein</fullName>
    </submittedName>
</protein>
<proteinExistence type="predicted"/>
<comment type="caution">
    <text evidence="2">The sequence shown here is derived from an EMBL/GenBank/DDBJ whole genome shotgun (WGS) entry which is preliminary data.</text>
</comment>
<dbReference type="AlphaFoldDB" id="A0A4C1T030"/>
<sequence>MATTVGCRIKRKMDIPSNTKDQHLAEPESRRDQLLSNTDVVRTRLFPSCLERYKYFRFRSPYKPAFHRKKRRKQQNLEEREHNTLATRRKSGSWILPSRRVRNKSLPSDPTKYRAETSIHECSASPLMLMADRALP</sequence>
<evidence type="ECO:0000256" key="1">
    <source>
        <dbReference type="SAM" id="MobiDB-lite"/>
    </source>
</evidence>
<accession>A0A4C1T030</accession>
<gene>
    <name evidence="2" type="ORF">EVAR_92761_1</name>
</gene>
<dbReference type="Proteomes" id="UP000299102">
    <property type="component" value="Unassembled WGS sequence"/>
</dbReference>
<name>A0A4C1T030_EUMVA</name>
<evidence type="ECO:0000313" key="2">
    <source>
        <dbReference type="EMBL" id="GBP06857.1"/>
    </source>
</evidence>
<evidence type="ECO:0000313" key="3">
    <source>
        <dbReference type="Proteomes" id="UP000299102"/>
    </source>
</evidence>
<feature type="compositionally biased region" description="Basic residues" evidence="1">
    <location>
        <begin position="65"/>
        <end position="74"/>
    </location>
</feature>
<keyword evidence="3" id="KW-1185">Reference proteome</keyword>
<dbReference type="EMBL" id="BGZK01000023">
    <property type="protein sequence ID" value="GBP06857.1"/>
    <property type="molecule type" value="Genomic_DNA"/>
</dbReference>
<organism evidence="2 3">
    <name type="scientific">Eumeta variegata</name>
    <name type="common">Bagworm moth</name>
    <name type="synonym">Eumeta japonica</name>
    <dbReference type="NCBI Taxonomy" id="151549"/>
    <lineage>
        <taxon>Eukaryota</taxon>
        <taxon>Metazoa</taxon>
        <taxon>Ecdysozoa</taxon>
        <taxon>Arthropoda</taxon>
        <taxon>Hexapoda</taxon>
        <taxon>Insecta</taxon>
        <taxon>Pterygota</taxon>
        <taxon>Neoptera</taxon>
        <taxon>Endopterygota</taxon>
        <taxon>Lepidoptera</taxon>
        <taxon>Glossata</taxon>
        <taxon>Ditrysia</taxon>
        <taxon>Tineoidea</taxon>
        <taxon>Psychidae</taxon>
        <taxon>Oiketicinae</taxon>
        <taxon>Eumeta</taxon>
    </lineage>
</organism>
<reference evidence="2 3" key="1">
    <citation type="journal article" date="2019" name="Commun. Biol.">
        <title>The bagworm genome reveals a unique fibroin gene that provides high tensile strength.</title>
        <authorList>
            <person name="Kono N."/>
            <person name="Nakamura H."/>
            <person name="Ohtoshi R."/>
            <person name="Tomita M."/>
            <person name="Numata K."/>
            <person name="Arakawa K."/>
        </authorList>
    </citation>
    <scope>NUCLEOTIDE SEQUENCE [LARGE SCALE GENOMIC DNA]</scope>
</reference>
<feature type="region of interest" description="Disordered" evidence="1">
    <location>
        <begin position="64"/>
        <end position="114"/>
    </location>
</feature>